<feature type="region of interest" description="Disordered" evidence="1">
    <location>
        <begin position="98"/>
        <end position="132"/>
    </location>
</feature>
<gene>
    <name evidence="2" type="ORF">M409DRAFT_29488</name>
</gene>
<protein>
    <submittedName>
        <fullName evidence="2">Uncharacterized protein</fullName>
    </submittedName>
</protein>
<evidence type="ECO:0000313" key="2">
    <source>
        <dbReference type="EMBL" id="KAF2160036.1"/>
    </source>
</evidence>
<sequence length="132" mass="14152">MSPSNTAAHPSTDVVPAKPSPPSPPSPTPPETTPSQRRLLDIAMELHNLMARQSVLQRKRTPNTEELADVEARITALRNAREDVVQVIEAESLLRGIANTKTSSPTTAAQDQREQTSPPSNPNGSLPARCAS</sequence>
<accession>A0A6A6C3R8</accession>
<dbReference type="EMBL" id="ML993630">
    <property type="protein sequence ID" value="KAF2160036.1"/>
    <property type="molecule type" value="Genomic_DNA"/>
</dbReference>
<feature type="compositionally biased region" description="Pro residues" evidence="1">
    <location>
        <begin position="18"/>
        <end position="32"/>
    </location>
</feature>
<feature type="region of interest" description="Disordered" evidence="1">
    <location>
        <begin position="1"/>
        <end position="36"/>
    </location>
</feature>
<evidence type="ECO:0000256" key="1">
    <source>
        <dbReference type="SAM" id="MobiDB-lite"/>
    </source>
</evidence>
<evidence type="ECO:0000313" key="3">
    <source>
        <dbReference type="Proteomes" id="UP000799537"/>
    </source>
</evidence>
<dbReference type="Proteomes" id="UP000799537">
    <property type="component" value="Unassembled WGS sequence"/>
</dbReference>
<reference evidence="2" key="1">
    <citation type="journal article" date="2020" name="Stud. Mycol.">
        <title>101 Dothideomycetes genomes: a test case for predicting lifestyles and emergence of pathogens.</title>
        <authorList>
            <person name="Haridas S."/>
            <person name="Albert R."/>
            <person name="Binder M."/>
            <person name="Bloem J."/>
            <person name="Labutti K."/>
            <person name="Salamov A."/>
            <person name="Andreopoulos B."/>
            <person name="Baker S."/>
            <person name="Barry K."/>
            <person name="Bills G."/>
            <person name="Bluhm B."/>
            <person name="Cannon C."/>
            <person name="Castanera R."/>
            <person name="Culley D."/>
            <person name="Daum C."/>
            <person name="Ezra D."/>
            <person name="Gonzalez J."/>
            <person name="Henrissat B."/>
            <person name="Kuo A."/>
            <person name="Liang C."/>
            <person name="Lipzen A."/>
            <person name="Lutzoni F."/>
            <person name="Magnuson J."/>
            <person name="Mondo S."/>
            <person name="Nolan M."/>
            <person name="Ohm R."/>
            <person name="Pangilinan J."/>
            <person name="Park H.-J."/>
            <person name="Ramirez L."/>
            <person name="Alfaro M."/>
            <person name="Sun H."/>
            <person name="Tritt A."/>
            <person name="Yoshinaga Y."/>
            <person name="Zwiers L.-H."/>
            <person name="Turgeon B."/>
            <person name="Goodwin S."/>
            <person name="Spatafora J."/>
            <person name="Crous P."/>
            <person name="Grigoriev I."/>
        </authorList>
    </citation>
    <scope>NUCLEOTIDE SEQUENCE</scope>
    <source>
        <strain evidence="2">ATCC 36951</strain>
    </source>
</reference>
<name>A0A6A6C3R8_ZASCE</name>
<proteinExistence type="predicted"/>
<feature type="compositionally biased region" description="Polar residues" evidence="1">
    <location>
        <begin position="99"/>
        <end position="124"/>
    </location>
</feature>
<organism evidence="2 3">
    <name type="scientific">Zasmidium cellare ATCC 36951</name>
    <dbReference type="NCBI Taxonomy" id="1080233"/>
    <lineage>
        <taxon>Eukaryota</taxon>
        <taxon>Fungi</taxon>
        <taxon>Dikarya</taxon>
        <taxon>Ascomycota</taxon>
        <taxon>Pezizomycotina</taxon>
        <taxon>Dothideomycetes</taxon>
        <taxon>Dothideomycetidae</taxon>
        <taxon>Mycosphaerellales</taxon>
        <taxon>Mycosphaerellaceae</taxon>
        <taxon>Zasmidium</taxon>
    </lineage>
</organism>
<dbReference type="GeneID" id="54562761"/>
<keyword evidence="3" id="KW-1185">Reference proteome</keyword>
<dbReference type="RefSeq" id="XP_033660925.1">
    <property type="nucleotide sequence ID" value="XM_033809489.1"/>
</dbReference>
<dbReference type="AlphaFoldDB" id="A0A6A6C3R8"/>